<dbReference type="InterPro" id="IPR003594">
    <property type="entry name" value="HATPase_dom"/>
</dbReference>
<gene>
    <name evidence="3" type="ORF">SAMN05444007_104125</name>
</gene>
<dbReference type="GO" id="GO:0004674">
    <property type="term" value="F:protein serine/threonine kinase activity"/>
    <property type="evidence" value="ECO:0007669"/>
    <property type="project" value="UniProtKB-KW"/>
</dbReference>
<dbReference type="STRING" id="1227549.SAMN05444007_104125"/>
<name>A0A1H6XRS5_9RHOB</name>
<keyword evidence="3" id="KW-0418">Kinase</keyword>
<dbReference type="PANTHER" id="PTHR35526:SF3">
    <property type="entry name" value="ANTI-SIGMA-F FACTOR RSBW"/>
    <property type="match status" value="1"/>
</dbReference>
<evidence type="ECO:0000259" key="2">
    <source>
        <dbReference type="Pfam" id="PF13581"/>
    </source>
</evidence>
<dbReference type="InterPro" id="IPR036890">
    <property type="entry name" value="HATPase_C_sf"/>
</dbReference>
<dbReference type="Pfam" id="PF13581">
    <property type="entry name" value="HATPase_c_2"/>
    <property type="match status" value="1"/>
</dbReference>
<keyword evidence="1" id="KW-0723">Serine/threonine-protein kinase</keyword>
<proteinExistence type="predicted"/>
<sequence length="152" mass="16414">MGADTQTAGLALRFRATGIAARRANCALGSWLSEAGLPDDRSEDIRIAVAEAVNNIVEHAYLGLAPGWIRLTGRKTARRVEICISDSGTPLPVGPETEGHPVDPHALKRTLPEGGFGWILIRKLTNRVHYRRGAGRNLLTLHFDLSTASQGL</sequence>
<keyword evidence="3" id="KW-0808">Transferase</keyword>
<protein>
    <submittedName>
        <fullName evidence="3">Serine/threonine-protein kinase RsbW</fullName>
    </submittedName>
</protein>
<dbReference type="Gene3D" id="3.30.565.10">
    <property type="entry name" value="Histidine kinase-like ATPase, C-terminal domain"/>
    <property type="match status" value="1"/>
</dbReference>
<evidence type="ECO:0000256" key="1">
    <source>
        <dbReference type="ARBA" id="ARBA00022527"/>
    </source>
</evidence>
<dbReference type="AlphaFoldDB" id="A0A1H6XRS5"/>
<dbReference type="CDD" id="cd16936">
    <property type="entry name" value="HATPase_RsbW-like"/>
    <property type="match status" value="1"/>
</dbReference>
<dbReference type="InterPro" id="IPR050267">
    <property type="entry name" value="Anti-sigma-factor_SerPK"/>
</dbReference>
<dbReference type="Proteomes" id="UP000199379">
    <property type="component" value="Unassembled WGS sequence"/>
</dbReference>
<dbReference type="SUPFAM" id="SSF55874">
    <property type="entry name" value="ATPase domain of HSP90 chaperone/DNA topoisomerase II/histidine kinase"/>
    <property type="match status" value="1"/>
</dbReference>
<dbReference type="EMBL" id="FNYD01000004">
    <property type="protein sequence ID" value="SEJ30304.1"/>
    <property type="molecule type" value="Genomic_DNA"/>
</dbReference>
<keyword evidence="4" id="KW-1185">Reference proteome</keyword>
<organism evidence="3 4">
    <name type="scientific">Cribrihabitans marinus</name>
    <dbReference type="NCBI Taxonomy" id="1227549"/>
    <lineage>
        <taxon>Bacteria</taxon>
        <taxon>Pseudomonadati</taxon>
        <taxon>Pseudomonadota</taxon>
        <taxon>Alphaproteobacteria</taxon>
        <taxon>Rhodobacterales</taxon>
        <taxon>Paracoccaceae</taxon>
        <taxon>Cribrihabitans</taxon>
    </lineage>
</organism>
<dbReference type="PANTHER" id="PTHR35526">
    <property type="entry name" value="ANTI-SIGMA-F FACTOR RSBW-RELATED"/>
    <property type="match status" value="1"/>
</dbReference>
<feature type="domain" description="Histidine kinase/HSP90-like ATPase" evidence="2">
    <location>
        <begin position="20"/>
        <end position="141"/>
    </location>
</feature>
<evidence type="ECO:0000313" key="3">
    <source>
        <dbReference type="EMBL" id="SEJ30304.1"/>
    </source>
</evidence>
<reference evidence="3 4" key="1">
    <citation type="submission" date="2016-10" db="EMBL/GenBank/DDBJ databases">
        <authorList>
            <person name="de Groot N.N."/>
        </authorList>
    </citation>
    <scope>NUCLEOTIDE SEQUENCE [LARGE SCALE GENOMIC DNA]</scope>
    <source>
        <strain evidence="3 4">DSM 29340</strain>
    </source>
</reference>
<accession>A0A1H6XRS5</accession>
<dbReference type="RefSeq" id="WP_177175415.1">
    <property type="nucleotide sequence ID" value="NZ_BMGV01000004.1"/>
</dbReference>
<evidence type="ECO:0000313" key="4">
    <source>
        <dbReference type="Proteomes" id="UP000199379"/>
    </source>
</evidence>